<evidence type="ECO:0000313" key="3">
    <source>
        <dbReference type="Proteomes" id="UP000314294"/>
    </source>
</evidence>
<reference evidence="2 3" key="1">
    <citation type="submission" date="2019-03" db="EMBL/GenBank/DDBJ databases">
        <title>First draft genome of Liparis tanakae, snailfish: a comprehensive survey of snailfish specific genes.</title>
        <authorList>
            <person name="Kim W."/>
            <person name="Song I."/>
            <person name="Jeong J.-H."/>
            <person name="Kim D."/>
            <person name="Kim S."/>
            <person name="Ryu S."/>
            <person name="Song J.Y."/>
            <person name="Lee S.K."/>
        </authorList>
    </citation>
    <scope>NUCLEOTIDE SEQUENCE [LARGE SCALE GENOMIC DNA]</scope>
    <source>
        <tissue evidence="2">Muscle</tissue>
    </source>
</reference>
<keyword evidence="3" id="KW-1185">Reference proteome</keyword>
<proteinExistence type="predicted"/>
<feature type="region of interest" description="Disordered" evidence="1">
    <location>
        <begin position="227"/>
        <end position="247"/>
    </location>
</feature>
<gene>
    <name evidence="2" type="ORF">EYF80_056263</name>
</gene>
<evidence type="ECO:0000313" key="2">
    <source>
        <dbReference type="EMBL" id="TNN33578.1"/>
    </source>
</evidence>
<sequence length="247" mass="26916">MQEGKEFKCCGVRGYCSSSDLRYFFASPIRRDFPPQENNKTKASVLPHGGSVRLQHAVHLGQFLEARPPVVEVVVLVVRVGRPRLQRAERLGHRALALVGVRLQRVVRRGAGVRVRVQQLRQHVAAHAAVAAARDARLGHVPRQALDLRQHVLPRRARGVEGVVRVVRVEGVAVRLARVPHGADVEGLGVLLAAALVVVAHDVLVDVLLLVAQEGFLAVGAQGEHEQDHHWAEGERSKVTSGQVGLS</sequence>
<comment type="caution">
    <text evidence="2">The sequence shown here is derived from an EMBL/GenBank/DDBJ whole genome shotgun (WGS) entry which is preliminary data.</text>
</comment>
<dbReference type="EMBL" id="SRLO01002198">
    <property type="protein sequence ID" value="TNN33578.1"/>
    <property type="molecule type" value="Genomic_DNA"/>
</dbReference>
<feature type="compositionally biased region" description="Basic and acidic residues" evidence="1">
    <location>
        <begin position="227"/>
        <end position="238"/>
    </location>
</feature>
<organism evidence="2 3">
    <name type="scientific">Liparis tanakae</name>
    <name type="common">Tanaka's snailfish</name>
    <dbReference type="NCBI Taxonomy" id="230148"/>
    <lineage>
        <taxon>Eukaryota</taxon>
        <taxon>Metazoa</taxon>
        <taxon>Chordata</taxon>
        <taxon>Craniata</taxon>
        <taxon>Vertebrata</taxon>
        <taxon>Euteleostomi</taxon>
        <taxon>Actinopterygii</taxon>
        <taxon>Neopterygii</taxon>
        <taxon>Teleostei</taxon>
        <taxon>Neoteleostei</taxon>
        <taxon>Acanthomorphata</taxon>
        <taxon>Eupercaria</taxon>
        <taxon>Perciformes</taxon>
        <taxon>Cottioidei</taxon>
        <taxon>Cottales</taxon>
        <taxon>Liparidae</taxon>
        <taxon>Liparis</taxon>
    </lineage>
</organism>
<dbReference type="AlphaFoldDB" id="A0A4Z2EXN6"/>
<protein>
    <submittedName>
        <fullName evidence="2">Uncharacterized protein</fullName>
    </submittedName>
</protein>
<evidence type="ECO:0000256" key="1">
    <source>
        <dbReference type="SAM" id="MobiDB-lite"/>
    </source>
</evidence>
<dbReference type="Proteomes" id="UP000314294">
    <property type="component" value="Unassembled WGS sequence"/>
</dbReference>
<name>A0A4Z2EXN6_9TELE</name>
<accession>A0A4Z2EXN6</accession>